<reference evidence="4 5" key="1">
    <citation type="submission" date="2019-03" db="EMBL/GenBank/DDBJ databases">
        <title>Draft genome sequence of Xylaria hypoxylon DSM 108379, a ubiquitous saprotrophic-parasitic fungi on hardwood.</title>
        <authorList>
            <person name="Buettner E."/>
            <person name="Leonhardt S."/>
            <person name="Gebauer A.M."/>
            <person name="Liers C."/>
            <person name="Hofrichter M."/>
            <person name="Kellner H."/>
        </authorList>
    </citation>
    <scope>NUCLEOTIDE SEQUENCE [LARGE SCALE GENOMIC DNA]</scope>
    <source>
        <strain evidence="4 5">DSM 108379</strain>
    </source>
</reference>
<dbReference type="Gene3D" id="3.40.50.850">
    <property type="entry name" value="Isochorismatase-like"/>
    <property type="match status" value="1"/>
</dbReference>
<dbReference type="Pfam" id="PF00857">
    <property type="entry name" value="Isochorismatase"/>
    <property type="match status" value="1"/>
</dbReference>
<evidence type="ECO:0000256" key="1">
    <source>
        <dbReference type="ARBA" id="ARBA00006336"/>
    </source>
</evidence>
<keyword evidence="5" id="KW-1185">Reference proteome</keyword>
<feature type="domain" description="Isochorismatase-like" evidence="3">
    <location>
        <begin position="4"/>
        <end position="192"/>
    </location>
</feature>
<dbReference type="SUPFAM" id="SSF52499">
    <property type="entry name" value="Isochorismatase-like hydrolases"/>
    <property type="match status" value="1"/>
</dbReference>
<evidence type="ECO:0000313" key="4">
    <source>
        <dbReference type="EMBL" id="TGJ82919.1"/>
    </source>
</evidence>
<dbReference type="Proteomes" id="UP000297716">
    <property type="component" value="Unassembled WGS sequence"/>
</dbReference>
<dbReference type="STRING" id="37992.A0A4Z0YF39"/>
<evidence type="ECO:0000256" key="2">
    <source>
        <dbReference type="ARBA" id="ARBA00022801"/>
    </source>
</evidence>
<dbReference type="PANTHER" id="PTHR43540:SF16">
    <property type="entry name" value="ISOCHORISMATASE-LIKE DOMAIN-CONTAINING PROTEIN"/>
    <property type="match status" value="1"/>
</dbReference>
<evidence type="ECO:0000313" key="5">
    <source>
        <dbReference type="Proteomes" id="UP000297716"/>
    </source>
</evidence>
<dbReference type="AlphaFoldDB" id="A0A4Z0YF39"/>
<name>A0A4Z0YF39_9PEZI</name>
<proteinExistence type="inferred from homology"/>
<dbReference type="InterPro" id="IPR050272">
    <property type="entry name" value="Isochorismatase-like_hydrls"/>
</dbReference>
<gene>
    <name evidence="4" type="ORF">E0Z10_g5869</name>
</gene>
<protein>
    <recommendedName>
        <fullName evidence="3">Isochorismatase-like domain-containing protein</fullName>
    </recommendedName>
</protein>
<dbReference type="InterPro" id="IPR036380">
    <property type="entry name" value="Isochorismatase-like_sf"/>
</dbReference>
<dbReference type="InterPro" id="IPR000868">
    <property type="entry name" value="Isochorismatase-like_dom"/>
</dbReference>
<comment type="similarity">
    <text evidence="1">Belongs to the isochorismatase family.</text>
</comment>
<evidence type="ECO:0000259" key="3">
    <source>
        <dbReference type="Pfam" id="PF00857"/>
    </source>
</evidence>
<sequence>MSNTAVLLVDPYNDFLHEEGKLYNRLAESIKDSGTITHLFEVVKAARAAKIPIFYCMHQQTNTHTFKGWSYLNASQKGLGSKMVFEEGSFGAQFYRDLEPDFEAGDVLVSKHWNSSSFANTDLDYQLRKRGITKVVMAGLVANTCIESTARYAYEHGYEITMLALLTVFLSFLVVRSDATAGFSSELKNVATNLVWPLIANKVITAAEWADSIKTDAT</sequence>
<dbReference type="PANTHER" id="PTHR43540">
    <property type="entry name" value="PEROXYUREIDOACRYLATE/UREIDOACRYLATE AMIDOHYDROLASE-RELATED"/>
    <property type="match status" value="1"/>
</dbReference>
<dbReference type="OrthoDB" id="167809at2759"/>
<comment type="caution">
    <text evidence="4">The sequence shown here is derived from an EMBL/GenBank/DDBJ whole genome shotgun (WGS) entry which is preliminary data.</text>
</comment>
<dbReference type="EMBL" id="SKBN01000111">
    <property type="protein sequence ID" value="TGJ82919.1"/>
    <property type="molecule type" value="Genomic_DNA"/>
</dbReference>
<dbReference type="CDD" id="cd00431">
    <property type="entry name" value="cysteine_hydrolases"/>
    <property type="match status" value="1"/>
</dbReference>
<keyword evidence="2" id="KW-0378">Hydrolase</keyword>
<dbReference type="GO" id="GO:0016787">
    <property type="term" value="F:hydrolase activity"/>
    <property type="evidence" value="ECO:0007669"/>
    <property type="project" value="UniProtKB-KW"/>
</dbReference>
<accession>A0A4Z0YF39</accession>
<organism evidence="4 5">
    <name type="scientific">Xylaria hypoxylon</name>
    <dbReference type="NCBI Taxonomy" id="37992"/>
    <lineage>
        <taxon>Eukaryota</taxon>
        <taxon>Fungi</taxon>
        <taxon>Dikarya</taxon>
        <taxon>Ascomycota</taxon>
        <taxon>Pezizomycotina</taxon>
        <taxon>Sordariomycetes</taxon>
        <taxon>Xylariomycetidae</taxon>
        <taxon>Xylariales</taxon>
        <taxon>Xylariaceae</taxon>
        <taxon>Xylaria</taxon>
    </lineage>
</organism>